<evidence type="ECO:0000313" key="2">
    <source>
        <dbReference type="Proteomes" id="UP000031843"/>
    </source>
</evidence>
<dbReference type="AlphaFoldDB" id="A0A0C4YNV6"/>
<dbReference type="Gene3D" id="3.40.190.10">
    <property type="entry name" value="Periplasmic binding protein-like II"/>
    <property type="match status" value="1"/>
</dbReference>
<dbReference type="RefSeq" id="WP_201777384.1">
    <property type="nucleotide sequence ID" value="NZ_CP010537.1"/>
</dbReference>
<accession>A0A0C4YNV6</accession>
<dbReference type="Proteomes" id="UP000031843">
    <property type="component" value="Chromosome secondary"/>
</dbReference>
<protein>
    <submittedName>
        <fullName evidence="1">Transcriptional regulator</fullName>
    </submittedName>
</protein>
<evidence type="ECO:0000313" key="1">
    <source>
        <dbReference type="EMBL" id="AJG22286.1"/>
    </source>
</evidence>
<keyword evidence="2" id="KW-1185">Reference proteome</keyword>
<reference evidence="1 2" key="1">
    <citation type="journal article" date="2015" name="Genome Announc.">
        <title>Complete Genome Sequence of Cupriavidus basilensis 4G11, Isolated from the Oak Ridge Field Research Center Site.</title>
        <authorList>
            <person name="Ray J."/>
            <person name="Waters R.J."/>
            <person name="Skerker J.M."/>
            <person name="Kuehl J.V."/>
            <person name="Price M.N."/>
            <person name="Huang J."/>
            <person name="Chakraborty R."/>
            <person name="Arkin A.P."/>
            <person name="Deutschbauer A."/>
        </authorList>
    </citation>
    <scope>NUCLEOTIDE SEQUENCE [LARGE SCALE GENOMIC DNA]</scope>
    <source>
        <strain evidence="1">4G11</strain>
    </source>
</reference>
<gene>
    <name evidence="1" type="ORF">RR42_s0695</name>
</gene>
<name>A0A0C4YNV6_9BURK</name>
<dbReference type="KEGG" id="cbw:RR42_s0695"/>
<sequence>MAVEPLDMRAGTDAALVRVVAVFGAAKPHHGYRRIRPEGHFESPAAVVLIAEGYDAAIGGDFELVPAHIIAVASPAYLARRAPPGDPSGLIELDGVIMCSLTSSRIRTWNMRNAQGDEVAAVIRDAVVVNDPAAPR</sequence>
<organism evidence="1 2">
    <name type="scientific">Cupriavidus basilensis</name>
    <dbReference type="NCBI Taxonomy" id="68895"/>
    <lineage>
        <taxon>Bacteria</taxon>
        <taxon>Pseudomonadati</taxon>
        <taxon>Pseudomonadota</taxon>
        <taxon>Betaproteobacteria</taxon>
        <taxon>Burkholderiales</taxon>
        <taxon>Burkholderiaceae</taxon>
        <taxon>Cupriavidus</taxon>
    </lineage>
</organism>
<dbReference type="EMBL" id="CP010537">
    <property type="protein sequence ID" value="AJG22286.1"/>
    <property type="molecule type" value="Genomic_DNA"/>
</dbReference>
<dbReference type="STRING" id="68895.RR42_s0695"/>
<proteinExistence type="predicted"/>